<organism evidence="9 10">
    <name type="scientific">Anabaenopsis circularis NIES-21</name>
    <dbReference type="NCBI Taxonomy" id="1085406"/>
    <lineage>
        <taxon>Bacteria</taxon>
        <taxon>Bacillati</taxon>
        <taxon>Cyanobacteriota</taxon>
        <taxon>Cyanophyceae</taxon>
        <taxon>Nostocales</taxon>
        <taxon>Nodulariaceae</taxon>
        <taxon>Anabaenopsis</taxon>
    </lineage>
</organism>
<dbReference type="SUPFAM" id="SSF52172">
    <property type="entry name" value="CheY-like"/>
    <property type="match status" value="3"/>
</dbReference>
<feature type="domain" description="OmpR/PhoB-type" evidence="8">
    <location>
        <begin position="124"/>
        <end position="223"/>
    </location>
</feature>
<dbReference type="AlphaFoldDB" id="A0A1Z4GBY9"/>
<dbReference type="Gene3D" id="1.10.10.10">
    <property type="entry name" value="Winged helix-like DNA-binding domain superfamily/Winged helix DNA-binding domain"/>
    <property type="match status" value="1"/>
</dbReference>
<gene>
    <name evidence="9" type="ORF">NIES21_07850</name>
</gene>
<dbReference type="PROSITE" id="PS50110">
    <property type="entry name" value="RESPONSE_REGULATORY"/>
    <property type="match status" value="3"/>
</dbReference>
<dbReference type="GO" id="GO:0000156">
    <property type="term" value="F:phosphorelay response regulator activity"/>
    <property type="evidence" value="ECO:0007669"/>
    <property type="project" value="TreeGrafter"/>
</dbReference>
<evidence type="ECO:0000259" key="6">
    <source>
        <dbReference type="PROSITE" id="PS50110"/>
    </source>
</evidence>
<dbReference type="Gene3D" id="6.10.250.690">
    <property type="match status" value="1"/>
</dbReference>
<feature type="modified residue" description="Phosphohistidine" evidence="2">
    <location>
        <position position="293"/>
    </location>
</feature>
<evidence type="ECO:0000313" key="10">
    <source>
        <dbReference type="Proteomes" id="UP000218287"/>
    </source>
</evidence>
<dbReference type="Pfam" id="PF00072">
    <property type="entry name" value="Response_reg"/>
    <property type="match status" value="3"/>
</dbReference>
<dbReference type="GO" id="GO:0006355">
    <property type="term" value="P:regulation of DNA-templated transcription"/>
    <property type="evidence" value="ECO:0007669"/>
    <property type="project" value="InterPro"/>
</dbReference>
<evidence type="ECO:0000313" key="9">
    <source>
        <dbReference type="EMBL" id="BAY14999.1"/>
    </source>
</evidence>
<feature type="domain" description="Response regulatory" evidence="6">
    <location>
        <begin position="487"/>
        <end position="603"/>
    </location>
</feature>
<feature type="domain" description="Response regulatory" evidence="6">
    <location>
        <begin position="2"/>
        <end position="116"/>
    </location>
</feature>
<evidence type="ECO:0000256" key="3">
    <source>
        <dbReference type="PROSITE-ProRule" id="PRU00169"/>
    </source>
</evidence>
<dbReference type="PROSITE" id="PS51755">
    <property type="entry name" value="OMPR_PHOB"/>
    <property type="match status" value="1"/>
</dbReference>
<feature type="domain" description="Response regulatory" evidence="6">
    <location>
        <begin position="362"/>
        <end position="478"/>
    </location>
</feature>
<reference evidence="9 10" key="1">
    <citation type="submission" date="2017-06" db="EMBL/GenBank/DDBJ databases">
        <title>Genome sequencing of cyanobaciteial culture collection at National Institute for Environmental Studies (NIES).</title>
        <authorList>
            <person name="Hirose Y."/>
            <person name="Shimura Y."/>
            <person name="Fujisawa T."/>
            <person name="Nakamura Y."/>
            <person name="Kawachi M."/>
        </authorList>
    </citation>
    <scope>NUCLEOTIDE SEQUENCE [LARGE SCALE GENOMIC DNA]</scope>
    <source>
        <strain evidence="9 10">NIES-21</strain>
    </source>
</reference>
<sequence>MKILLVEDDRLLSTALTELLKANYYNIDFADNGKTGLDLAMSGEYDLILLDWLIPQLDGISVCRQLRSQGYHKPILLLTGKNTNADIVAGLDAGADDYIIKPYNPEALLAKIRSLLRRTGVAASSTLTWGNLCLDQASGKVTCDEQLIALTATEYKLLELFLQNPNRIFSRRMILDQLWEFDDAPVENAVTTHIKDLRKKLKAGGFTEDILETVYGMGYRLKPAPEHSVATHEVTSEQKEKPRPKDLASVNKVLEKFRDSFCQQVAVLEQAKTALESGNLSEELQQTAKYEAHKLAGSMGSFGYPEGSKLARSIEHLLINDRTLTHDEITQFSQLVTALQQELTKSPVTATSQPAVVHQTHRILVIDDDTILSDRLLAEADAWGMRMKIAPDLATARSRLALFTPDAVLLDLSFPGTEEDGLILLRELVEKLPDLPIVVFTARDSLADRLAVSRLGARQFLHKPATTEQIFRAIARVLPQRQVSEAKVLIVDDDPVMLTGLSALLTPWGLEVTTLSQPQQFWEVLTATFPDLVVLDLEMPIVNGLELCQVVRQDAQWGNIPILVVTAHTDAESLQQAFAAGADDFITKPVLGPELVTRVLSRIERVRSRLQPDRARDKPI</sequence>
<feature type="DNA-binding region" description="OmpR/PhoB-type" evidence="4">
    <location>
        <begin position="124"/>
        <end position="223"/>
    </location>
</feature>
<keyword evidence="3" id="KW-0597">Phosphoprotein</keyword>
<keyword evidence="1 4" id="KW-0238">DNA-binding</keyword>
<evidence type="ECO:0000256" key="5">
    <source>
        <dbReference type="SAM" id="MobiDB-lite"/>
    </source>
</evidence>
<dbReference type="Gene3D" id="3.40.50.2300">
    <property type="match status" value="3"/>
</dbReference>
<evidence type="ECO:0000256" key="4">
    <source>
        <dbReference type="PROSITE-ProRule" id="PRU01091"/>
    </source>
</evidence>
<feature type="region of interest" description="Disordered" evidence="5">
    <location>
        <begin position="226"/>
        <end position="246"/>
    </location>
</feature>
<dbReference type="InterPro" id="IPR008207">
    <property type="entry name" value="Sig_transdc_His_kin_Hpt_dom"/>
</dbReference>
<proteinExistence type="predicted"/>
<keyword evidence="10" id="KW-1185">Reference proteome</keyword>
<dbReference type="GO" id="GO:0000976">
    <property type="term" value="F:transcription cis-regulatory region binding"/>
    <property type="evidence" value="ECO:0007669"/>
    <property type="project" value="TreeGrafter"/>
</dbReference>
<dbReference type="InterPro" id="IPR036641">
    <property type="entry name" value="HPT_dom_sf"/>
</dbReference>
<evidence type="ECO:0000256" key="2">
    <source>
        <dbReference type="PROSITE-ProRule" id="PRU00110"/>
    </source>
</evidence>
<feature type="compositionally biased region" description="Basic and acidic residues" evidence="5">
    <location>
        <begin position="234"/>
        <end position="246"/>
    </location>
</feature>
<feature type="modified residue" description="4-aspartylphosphate" evidence="3">
    <location>
        <position position="411"/>
    </location>
</feature>
<protein>
    <submittedName>
        <fullName evidence="9">Multi-component transcriptional regulator, winged helix family protein</fullName>
    </submittedName>
</protein>
<dbReference type="CDD" id="cd00383">
    <property type="entry name" value="trans_reg_C"/>
    <property type="match status" value="1"/>
</dbReference>
<evidence type="ECO:0000256" key="1">
    <source>
        <dbReference type="ARBA" id="ARBA00023125"/>
    </source>
</evidence>
<dbReference type="CDD" id="cd00156">
    <property type="entry name" value="REC"/>
    <property type="match status" value="1"/>
</dbReference>
<dbReference type="SMART" id="SM00862">
    <property type="entry name" value="Trans_reg_C"/>
    <property type="match status" value="1"/>
</dbReference>
<dbReference type="OrthoDB" id="442759at2"/>
<dbReference type="PROSITE" id="PS50894">
    <property type="entry name" value="HPT"/>
    <property type="match status" value="1"/>
</dbReference>
<accession>A0A1Z4GBY9</accession>
<dbReference type="InterPro" id="IPR001867">
    <property type="entry name" value="OmpR/PhoB-type_DNA-bd"/>
</dbReference>
<dbReference type="GO" id="GO:0032993">
    <property type="term" value="C:protein-DNA complex"/>
    <property type="evidence" value="ECO:0007669"/>
    <property type="project" value="TreeGrafter"/>
</dbReference>
<feature type="modified residue" description="4-aspartylphosphate" evidence="3">
    <location>
        <position position="536"/>
    </location>
</feature>
<dbReference type="GO" id="GO:0005829">
    <property type="term" value="C:cytosol"/>
    <property type="evidence" value="ECO:0007669"/>
    <property type="project" value="TreeGrafter"/>
</dbReference>
<evidence type="ECO:0000259" key="7">
    <source>
        <dbReference type="PROSITE" id="PS50894"/>
    </source>
</evidence>
<dbReference type="Proteomes" id="UP000218287">
    <property type="component" value="Chromosome"/>
</dbReference>
<name>A0A1Z4GBY9_9CYAN</name>
<dbReference type="InterPro" id="IPR039420">
    <property type="entry name" value="WalR-like"/>
</dbReference>
<dbReference type="SMART" id="SM00448">
    <property type="entry name" value="REC"/>
    <property type="match status" value="3"/>
</dbReference>
<dbReference type="InterPro" id="IPR011006">
    <property type="entry name" value="CheY-like_superfamily"/>
</dbReference>
<evidence type="ECO:0000259" key="8">
    <source>
        <dbReference type="PROSITE" id="PS51755"/>
    </source>
</evidence>
<dbReference type="InterPro" id="IPR001789">
    <property type="entry name" value="Sig_transdc_resp-reg_receiver"/>
</dbReference>
<dbReference type="EMBL" id="AP018174">
    <property type="protein sequence ID" value="BAY14999.1"/>
    <property type="molecule type" value="Genomic_DNA"/>
</dbReference>
<dbReference type="InterPro" id="IPR036388">
    <property type="entry name" value="WH-like_DNA-bd_sf"/>
</dbReference>
<feature type="domain" description="HPt" evidence="7">
    <location>
        <begin position="246"/>
        <end position="353"/>
    </location>
</feature>
<dbReference type="SUPFAM" id="SSF47226">
    <property type="entry name" value="Histidine-containing phosphotransfer domain, HPT domain"/>
    <property type="match status" value="1"/>
</dbReference>
<feature type="modified residue" description="4-aspartylphosphate" evidence="3">
    <location>
        <position position="51"/>
    </location>
</feature>
<dbReference type="Pfam" id="PF00486">
    <property type="entry name" value="Trans_reg_C"/>
    <property type="match status" value="1"/>
</dbReference>
<dbReference type="PANTHER" id="PTHR48111">
    <property type="entry name" value="REGULATOR OF RPOS"/>
    <property type="match status" value="1"/>
</dbReference>
<dbReference type="Gene3D" id="1.20.120.160">
    <property type="entry name" value="HPT domain"/>
    <property type="match status" value="1"/>
</dbReference>
<dbReference type="Pfam" id="PF01627">
    <property type="entry name" value="Hpt"/>
    <property type="match status" value="1"/>
</dbReference>
<dbReference type="PANTHER" id="PTHR48111:SF15">
    <property type="entry name" value="OMPR SUBFAMILY"/>
    <property type="match status" value="1"/>
</dbReference>